<sequence>MPLENRGETSVISIVNNSHLESSLSQLKYAVNWSPHSSQSSVAVSAKISVWGRESYDRDKPTVFTLVDRGTGDRYVIPAKSADESTVRLLLANRKKGPLIVYIDRFRAYDQLNEDDAFDREYVVHGNGEYADKTFTSTPARAMGRFCNRGSRLIEASQKISSHSISEPSCFDGNYCGDRKRSAQTRYQSHAVRSTKCYTRVFVLFVSRLVELLSP</sequence>
<dbReference type="eggNOG" id="arCOG02132">
    <property type="taxonomic scope" value="Archaea"/>
</dbReference>
<dbReference type="AlphaFoldDB" id="L9W8V3"/>
<proteinExistence type="predicted"/>
<reference evidence="1 2" key="1">
    <citation type="journal article" date="2014" name="PLoS Genet.">
        <title>Phylogenetically driven sequencing of extremely halophilic archaea reveals strategies for static and dynamic osmo-response.</title>
        <authorList>
            <person name="Becker E.A."/>
            <person name="Seitzer P.M."/>
            <person name="Tritt A."/>
            <person name="Larsen D."/>
            <person name="Krusor M."/>
            <person name="Yao A.I."/>
            <person name="Wu D."/>
            <person name="Madern D."/>
            <person name="Eisen J.A."/>
            <person name="Darling A.E."/>
            <person name="Facciotti M.T."/>
        </authorList>
    </citation>
    <scope>NUCLEOTIDE SEQUENCE [LARGE SCALE GENOMIC DNA]</scope>
    <source>
        <strain evidence="1 2">GA33</strain>
    </source>
</reference>
<evidence type="ECO:0000313" key="1">
    <source>
        <dbReference type="EMBL" id="ELY45792.1"/>
    </source>
</evidence>
<name>L9W8V3_9EURY</name>
<dbReference type="EMBL" id="AOHW01000006">
    <property type="protein sequence ID" value="ELY45792.1"/>
    <property type="molecule type" value="Genomic_DNA"/>
</dbReference>
<gene>
    <name evidence="1" type="ORF">C496_02582</name>
</gene>
<protein>
    <submittedName>
        <fullName evidence="1">Insertion element protein</fullName>
    </submittedName>
</protein>
<evidence type="ECO:0000313" key="2">
    <source>
        <dbReference type="Proteomes" id="UP000011599"/>
    </source>
</evidence>
<keyword evidence="2" id="KW-1185">Reference proteome</keyword>
<accession>L9W8V3</accession>
<organism evidence="1 2">
    <name type="scientific">Natronorubrum tibetense GA33</name>
    <dbReference type="NCBI Taxonomy" id="1114856"/>
    <lineage>
        <taxon>Archaea</taxon>
        <taxon>Methanobacteriati</taxon>
        <taxon>Methanobacteriota</taxon>
        <taxon>Stenosarchaea group</taxon>
        <taxon>Halobacteria</taxon>
        <taxon>Halobacteriales</taxon>
        <taxon>Natrialbaceae</taxon>
        <taxon>Natronorubrum</taxon>
    </lineage>
</organism>
<comment type="caution">
    <text evidence="1">The sequence shown here is derived from an EMBL/GenBank/DDBJ whole genome shotgun (WGS) entry which is preliminary data.</text>
</comment>
<dbReference type="Proteomes" id="UP000011599">
    <property type="component" value="Unassembled WGS sequence"/>
</dbReference>